<sequence length="225" mass="24162">MQAAIEQRRVSGVTGYLRVGSGVLVLAVLTYAFSERIAAGDGNPFDFFGYFTNLTSLLTSVVLIATGARVLAGRRVPTWLSIARGVATASLIVVALIYNLVVPGTGSAPPWVSAVLHVVFPLAVVLDWIRVGDRPPLPWRTLWLVLPYPLIWLAVVLSRGATDGWVPYGFLLPERGLLAMTATVGGLLAALLVAGVLIWAFSRVPGFAPRRWSISRRSGSSLPEE</sequence>
<proteinExistence type="predicted"/>
<dbReference type="Proteomes" id="UP000058305">
    <property type="component" value="Chromosome"/>
</dbReference>
<feature type="transmembrane region" description="Helical" evidence="1">
    <location>
        <begin position="110"/>
        <end position="129"/>
    </location>
</feature>
<dbReference type="EMBL" id="CP014145">
    <property type="protein sequence ID" value="AMB58515.1"/>
    <property type="molecule type" value="Genomic_DNA"/>
</dbReference>
<protein>
    <recommendedName>
        <fullName evidence="4">FAR-17a/AIG1-like protein</fullName>
    </recommendedName>
</protein>
<dbReference type="AlphaFoldDB" id="A0A109QYN0"/>
<evidence type="ECO:0000313" key="3">
    <source>
        <dbReference type="Proteomes" id="UP000058305"/>
    </source>
</evidence>
<dbReference type="RefSeq" id="WP_067227205.1">
    <property type="nucleotide sequence ID" value="NZ_CP014145.1"/>
</dbReference>
<dbReference type="NCBIfam" id="NF038065">
    <property type="entry name" value="Pr6Pr"/>
    <property type="match status" value="1"/>
</dbReference>
<evidence type="ECO:0000256" key="1">
    <source>
        <dbReference type="SAM" id="Phobius"/>
    </source>
</evidence>
<organism evidence="2 3">
    <name type="scientific">Microterricola viridarii</name>
    <dbReference type="NCBI Taxonomy" id="412690"/>
    <lineage>
        <taxon>Bacteria</taxon>
        <taxon>Bacillati</taxon>
        <taxon>Actinomycetota</taxon>
        <taxon>Actinomycetes</taxon>
        <taxon>Micrococcales</taxon>
        <taxon>Microbacteriaceae</taxon>
        <taxon>Microterricola</taxon>
    </lineage>
</organism>
<keyword evidence="1" id="KW-0812">Transmembrane</keyword>
<feature type="transmembrane region" description="Helical" evidence="1">
    <location>
        <begin position="54"/>
        <end position="72"/>
    </location>
</feature>
<dbReference type="KEGG" id="mvd:AWU67_06205"/>
<keyword evidence="1" id="KW-1133">Transmembrane helix</keyword>
<evidence type="ECO:0008006" key="4">
    <source>
        <dbReference type="Google" id="ProtNLM"/>
    </source>
</evidence>
<reference evidence="2 3" key="1">
    <citation type="journal article" date="2016" name="J. Biotechnol.">
        <title>First complete genome sequence of a species in the genus Microterricola, an extremophilic cold active enzyme producing bacterial strain ERGS5:02 isolated from Sikkim Himalaya.</title>
        <authorList>
            <person name="Himanshu"/>
            <person name="Swarnkar M.K."/>
            <person name="Singh D."/>
            <person name="Kumar R."/>
        </authorList>
    </citation>
    <scope>NUCLEOTIDE SEQUENCE [LARGE SCALE GENOMIC DNA]</scope>
    <source>
        <strain evidence="2 3">ERGS5:02</strain>
    </source>
</reference>
<evidence type="ECO:0000313" key="2">
    <source>
        <dbReference type="EMBL" id="AMB58515.1"/>
    </source>
</evidence>
<name>A0A109QYN0_9MICO</name>
<feature type="transmembrane region" description="Helical" evidence="1">
    <location>
        <begin position="177"/>
        <end position="201"/>
    </location>
</feature>
<gene>
    <name evidence="2" type="ORF">AWU67_06205</name>
</gene>
<feature type="transmembrane region" description="Helical" evidence="1">
    <location>
        <begin position="141"/>
        <end position="157"/>
    </location>
</feature>
<keyword evidence="1" id="KW-0472">Membrane</keyword>
<feature type="transmembrane region" description="Helical" evidence="1">
    <location>
        <begin position="15"/>
        <end position="34"/>
    </location>
</feature>
<reference evidence="3" key="2">
    <citation type="submission" date="2016-01" db="EMBL/GenBank/DDBJ databases">
        <title>First complete genome sequence of a species in the genus Microterricola, an extremophilic cold active enzyme producing strain ERGS5:02 isolated from Sikkim Himalaya.</title>
        <authorList>
            <person name="Kumar R."/>
            <person name="Singh D."/>
            <person name="Swarnkar M.K."/>
        </authorList>
    </citation>
    <scope>NUCLEOTIDE SEQUENCE [LARGE SCALE GENOMIC DNA]</scope>
    <source>
        <strain evidence="3">ERGS5:02</strain>
    </source>
</reference>
<accession>A0A109QYN0</accession>
<feature type="transmembrane region" description="Helical" evidence="1">
    <location>
        <begin position="79"/>
        <end position="98"/>
    </location>
</feature>
<dbReference type="InterPro" id="IPR049713">
    <property type="entry name" value="Pr6Pr-like"/>
</dbReference>
<keyword evidence="3" id="KW-1185">Reference proteome</keyword>